<dbReference type="AlphaFoldDB" id="A0A4P5P4T7"/>
<dbReference type="RefSeq" id="WP_193557723.1">
    <property type="nucleotide sequence ID" value="NZ_BDLU01000070.1"/>
</dbReference>
<feature type="compositionally biased region" description="Basic and acidic residues" evidence="1">
    <location>
        <begin position="8"/>
        <end position="23"/>
    </location>
</feature>
<evidence type="ECO:0008006" key="4">
    <source>
        <dbReference type="Google" id="ProtNLM"/>
    </source>
</evidence>
<protein>
    <recommendedName>
        <fullName evidence="4">Phage terminase small subunit</fullName>
    </recommendedName>
</protein>
<comment type="caution">
    <text evidence="2">The sequence shown here is derived from an EMBL/GenBank/DDBJ whole genome shotgun (WGS) entry which is preliminary data.</text>
</comment>
<dbReference type="Proteomes" id="UP000315095">
    <property type="component" value="Unassembled WGS sequence"/>
</dbReference>
<sequence>MAGRKGPAKAEKRTSRTRPTRDAREVFLEHLRKTSNVSESARVAVVGRTTVHEWRDQDPAFAAAWDDAIDEATDALEAEARRRAVDGHEEYVISMGQIVRDPETGKPLKQKKYSDALTTLLLKAHRPEKFRERYDVQQTGNITMNITSDDDAL</sequence>
<dbReference type="EMBL" id="BDLU01000070">
    <property type="protein sequence ID" value="GCE85146.1"/>
    <property type="molecule type" value="Genomic_DNA"/>
</dbReference>
<feature type="region of interest" description="Disordered" evidence="1">
    <location>
        <begin position="1"/>
        <end position="23"/>
    </location>
</feature>
<name>A0A4P5P4T7_9PROT</name>
<accession>A0A4P5P4T7</accession>
<keyword evidence="3" id="KW-1185">Reference proteome</keyword>
<organism evidence="2 3">
    <name type="scientific">Komagataeibacter diospyri</name>
    <dbReference type="NCBI Taxonomy" id="1932662"/>
    <lineage>
        <taxon>Bacteria</taxon>
        <taxon>Pseudomonadati</taxon>
        <taxon>Pseudomonadota</taxon>
        <taxon>Alphaproteobacteria</taxon>
        <taxon>Acetobacterales</taxon>
        <taxon>Acetobacteraceae</taxon>
        <taxon>Komagataeibacter</taxon>
    </lineage>
</organism>
<evidence type="ECO:0000313" key="3">
    <source>
        <dbReference type="Proteomes" id="UP000315095"/>
    </source>
</evidence>
<proteinExistence type="predicted"/>
<evidence type="ECO:0000313" key="2">
    <source>
        <dbReference type="EMBL" id="GCE85146.1"/>
    </source>
</evidence>
<evidence type="ECO:0000256" key="1">
    <source>
        <dbReference type="SAM" id="MobiDB-lite"/>
    </source>
</evidence>
<gene>
    <name evidence="2" type="ORF">MSKU9_3287</name>
</gene>
<reference evidence="3" key="1">
    <citation type="submission" date="2017-01" db="EMBL/GenBank/DDBJ databases">
        <title>Komagataeibacter sp. MSKU9 whole genome sequencing project.</title>
        <authorList>
            <person name="Matsutani M."/>
            <person name="Naloka K."/>
            <person name="Theeragool G."/>
            <person name="Yakushi T."/>
            <person name="Matsushita K."/>
        </authorList>
    </citation>
    <scope>NUCLEOTIDE SEQUENCE [LARGE SCALE GENOMIC DNA]</scope>
    <source>
        <strain evidence="3">MSKU9</strain>
    </source>
</reference>